<dbReference type="Pfam" id="PF19266">
    <property type="entry name" value="CIS_tube"/>
    <property type="match status" value="1"/>
</dbReference>
<evidence type="ECO:0000259" key="1">
    <source>
        <dbReference type="Pfam" id="PF19266"/>
    </source>
</evidence>
<name>A0A504J7Z6_9FLAO</name>
<reference evidence="2 3" key="1">
    <citation type="submission" date="2019-06" db="EMBL/GenBank/DDBJ databases">
        <authorList>
            <person name="Meng X."/>
        </authorList>
    </citation>
    <scope>NUCLEOTIDE SEQUENCE [LARGE SCALE GENOMIC DNA]</scope>
    <source>
        <strain evidence="2 3">M625</strain>
    </source>
</reference>
<proteinExistence type="predicted"/>
<accession>A0A504J7Z6</accession>
<dbReference type="Proteomes" id="UP000315540">
    <property type="component" value="Unassembled WGS sequence"/>
</dbReference>
<evidence type="ECO:0000313" key="3">
    <source>
        <dbReference type="Proteomes" id="UP000315540"/>
    </source>
</evidence>
<protein>
    <submittedName>
        <fullName evidence="2">LysM peptidoglycan-binding domain-containing protein</fullName>
    </submittedName>
</protein>
<sequence length="231" mass="26696">MSFNFFKLEKLTIVSHKKEERKGLGEKFVVMFNPESYSHSYQNVYDNKQGINTSGRKAKYAMSMPEKLNLKIILDGSGVTTFGLTSIMGMGRDDVYKQVQEFMKITSYMDGEIHEPKYLTLKWGDLLFKCRLGSVQVNYSLFDRNGIPLRAELDTEFFGDLEVSERLKKENKNSPDLTHYRVVGAHDRLPLMCEKIYGSAQYYLLVAKANHLDDFRNLTPGQEIYFPPIEQ</sequence>
<evidence type="ECO:0000313" key="2">
    <source>
        <dbReference type="EMBL" id="TPN86996.1"/>
    </source>
</evidence>
<organism evidence="2 3">
    <name type="scientific">Aquimarina algicola</name>
    <dbReference type="NCBI Taxonomy" id="2589995"/>
    <lineage>
        <taxon>Bacteria</taxon>
        <taxon>Pseudomonadati</taxon>
        <taxon>Bacteroidota</taxon>
        <taxon>Flavobacteriia</taxon>
        <taxon>Flavobacteriales</taxon>
        <taxon>Flavobacteriaceae</taxon>
        <taxon>Aquimarina</taxon>
    </lineage>
</organism>
<gene>
    <name evidence="2" type="ORF">FHK87_05235</name>
</gene>
<dbReference type="RefSeq" id="WP_140590922.1">
    <property type="nucleotide sequence ID" value="NZ_VFWZ01000002.1"/>
</dbReference>
<dbReference type="EMBL" id="VFWZ01000002">
    <property type="protein sequence ID" value="TPN86996.1"/>
    <property type="molecule type" value="Genomic_DNA"/>
</dbReference>
<feature type="domain" description="Contractile injection system tube protein N-terminal" evidence="1">
    <location>
        <begin position="7"/>
        <end position="166"/>
    </location>
</feature>
<dbReference type="AlphaFoldDB" id="A0A504J7Z6"/>
<comment type="caution">
    <text evidence="2">The sequence shown here is derived from an EMBL/GenBank/DDBJ whole genome shotgun (WGS) entry which is preliminary data.</text>
</comment>
<dbReference type="OrthoDB" id="9815939at2"/>
<keyword evidence="3" id="KW-1185">Reference proteome</keyword>
<dbReference type="InterPro" id="IPR045361">
    <property type="entry name" value="CIS_tube_prot_N"/>
</dbReference>